<dbReference type="STRING" id="391937.NA2_04346"/>
<sequence length="116" mass="12295">MIKRAEPTPTFHRVVEHNGTLLLAGVTGGRPTDDMATQTAAALARIDALLLAHGSDRAHVLHATVYITDMTLKDEMNKAWLAFFEAGALPARATLGVADLGPGVLIEIVAQAIVKD</sequence>
<evidence type="ECO:0000313" key="3">
    <source>
        <dbReference type="Proteomes" id="UP000006786"/>
    </source>
</evidence>
<proteinExistence type="inferred from homology"/>
<reference evidence="2 3" key="1">
    <citation type="journal article" date="2012" name="J. Bacteriol.">
        <title>Genome Sequence of Nitratireductor pacificus Type Strain pht-3B.</title>
        <authorList>
            <person name="Lai Q."/>
            <person name="Li G."/>
            <person name="Shao Z."/>
        </authorList>
    </citation>
    <scope>NUCLEOTIDE SEQUENCE [LARGE SCALE GENOMIC DNA]</scope>
    <source>
        <strain evidence="3">pht-3B</strain>
    </source>
</reference>
<name>K2MCS3_9HYPH</name>
<dbReference type="Proteomes" id="UP000006786">
    <property type="component" value="Unassembled WGS sequence"/>
</dbReference>
<dbReference type="PANTHER" id="PTHR47328">
    <property type="match status" value="1"/>
</dbReference>
<protein>
    <submittedName>
        <fullName evidence="2">Endoribonuclease L-PSP</fullName>
    </submittedName>
</protein>
<dbReference type="PATRIC" id="fig|391937.3.peg.896"/>
<dbReference type="PANTHER" id="PTHR47328:SF1">
    <property type="entry name" value="RUTC FAMILY PROTEIN YOAB"/>
    <property type="match status" value="1"/>
</dbReference>
<evidence type="ECO:0000256" key="1">
    <source>
        <dbReference type="ARBA" id="ARBA00010552"/>
    </source>
</evidence>
<evidence type="ECO:0000313" key="2">
    <source>
        <dbReference type="EMBL" id="EKF19991.1"/>
    </source>
</evidence>
<gene>
    <name evidence="2" type="ORF">NA2_04346</name>
</gene>
<dbReference type="CDD" id="cd06150">
    <property type="entry name" value="YjgF_YER057c_UK114_like_2"/>
    <property type="match status" value="1"/>
</dbReference>
<dbReference type="RefSeq" id="WP_008594626.1">
    <property type="nucleotide sequence ID" value="NZ_AMRM01000004.1"/>
</dbReference>
<dbReference type="Gene3D" id="3.30.1330.40">
    <property type="entry name" value="RutC-like"/>
    <property type="match status" value="1"/>
</dbReference>
<dbReference type="InterPro" id="IPR006175">
    <property type="entry name" value="YjgF/YER057c/UK114"/>
</dbReference>
<dbReference type="InterPro" id="IPR035709">
    <property type="entry name" value="YoaB-like"/>
</dbReference>
<dbReference type="InterPro" id="IPR019897">
    <property type="entry name" value="RidA_CS"/>
</dbReference>
<dbReference type="InterPro" id="IPR035959">
    <property type="entry name" value="RutC-like_sf"/>
</dbReference>
<dbReference type="EMBL" id="AMRM01000004">
    <property type="protein sequence ID" value="EKF19991.1"/>
    <property type="molecule type" value="Genomic_DNA"/>
</dbReference>
<keyword evidence="3" id="KW-1185">Reference proteome</keyword>
<dbReference type="AlphaFoldDB" id="K2MCS3"/>
<dbReference type="OrthoDB" id="9803101at2"/>
<organism evidence="2 3">
    <name type="scientific">Nitratireductor pacificus pht-3B</name>
    <dbReference type="NCBI Taxonomy" id="391937"/>
    <lineage>
        <taxon>Bacteria</taxon>
        <taxon>Pseudomonadati</taxon>
        <taxon>Pseudomonadota</taxon>
        <taxon>Alphaproteobacteria</taxon>
        <taxon>Hyphomicrobiales</taxon>
        <taxon>Phyllobacteriaceae</taxon>
        <taxon>Nitratireductor</taxon>
    </lineage>
</organism>
<accession>K2MCS3</accession>
<dbReference type="eggNOG" id="COG0251">
    <property type="taxonomic scope" value="Bacteria"/>
</dbReference>
<comment type="similarity">
    <text evidence="1">Belongs to the RutC family.</text>
</comment>
<dbReference type="PROSITE" id="PS01094">
    <property type="entry name" value="UPF0076"/>
    <property type="match status" value="1"/>
</dbReference>
<comment type="caution">
    <text evidence="2">The sequence shown here is derived from an EMBL/GenBank/DDBJ whole genome shotgun (WGS) entry which is preliminary data.</text>
</comment>
<dbReference type="SUPFAM" id="SSF55298">
    <property type="entry name" value="YjgF-like"/>
    <property type="match status" value="1"/>
</dbReference>
<dbReference type="Pfam" id="PF01042">
    <property type="entry name" value="Ribonuc_L-PSP"/>
    <property type="match status" value="1"/>
</dbReference>